<dbReference type="Proteomes" id="UP000191897">
    <property type="component" value="Unassembled WGS sequence"/>
</dbReference>
<organism evidence="1 2">
    <name type="scientific">Agrobacterium tumefaciens str. Kerr 14</name>
    <dbReference type="NCBI Taxonomy" id="1183424"/>
    <lineage>
        <taxon>Bacteria</taxon>
        <taxon>Pseudomonadati</taxon>
        <taxon>Pseudomonadota</taxon>
        <taxon>Alphaproteobacteria</taxon>
        <taxon>Hyphomicrobiales</taxon>
        <taxon>Rhizobiaceae</taxon>
        <taxon>Rhizobium/Agrobacterium group</taxon>
        <taxon>Agrobacterium</taxon>
        <taxon>Agrobacterium tumefaciens complex</taxon>
    </lineage>
</organism>
<protein>
    <submittedName>
        <fullName evidence="1">Uncharacterized protein</fullName>
    </submittedName>
</protein>
<dbReference type="AlphaFoldDB" id="A0A1S7NUR4"/>
<name>A0A1S7NUR4_AGRTU</name>
<gene>
    <name evidence="1" type="ORF">AGR4C_Cc120280</name>
</gene>
<proteinExistence type="predicted"/>
<sequence>MIRHTSPRIVYTIAINVSVSGHMARTRLSPFWSDLFSRWGIDRTFAALRKSIPCFSILINRLFSSIQRR</sequence>
<evidence type="ECO:0000313" key="1">
    <source>
        <dbReference type="EMBL" id="CUX11937.1"/>
    </source>
</evidence>
<evidence type="ECO:0000313" key="2">
    <source>
        <dbReference type="Proteomes" id="UP000191897"/>
    </source>
</evidence>
<accession>A0A1S7NUR4</accession>
<dbReference type="EMBL" id="FBWC01000004">
    <property type="protein sequence ID" value="CUX11937.1"/>
    <property type="molecule type" value="Genomic_DNA"/>
</dbReference>
<reference evidence="1 2" key="1">
    <citation type="submission" date="2016-01" db="EMBL/GenBank/DDBJ databases">
        <authorList>
            <person name="Oliw E.H."/>
        </authorList>
    </citation>
    <scope>NUCLEOTIDE SEQUENCE [LARGE SCALE GENOMIC DNA]</scope>
    <source>
        <strain evidence="1 2">Kerr 14</strain>
    </source>
</reference>